<dbReference type="SUPFAM" id="SSF63829">
    <property type="entry name" value="Calcium-dependent phosphotriesterase"/>
    <property type="match status" value="3"/>
</dbReference>
<dbReference type="Proteomes" id="UP001501727">
    <property type="component" value="Unassembled WGS sequence"/>
</dbReference>
<dbReference type="Gene3D" id="3.40.50.2300">
    <property type="match status" value="1"/>
</dbReference>
<evidence type="ECO:0000256" key="6">
    <source>
        <dbReference type="PROSITE-ProRule" id="PRU00169"/>
    </source>
</evidence>
<dbReference type="SUPFAM" id="SSF55874">
    <property type="entry name" value="ATPase domain of HSP90 chaperone/DNA topoisomerase II/histidine kinase"/>
    <property type="match status" value="1"/>
</dbReference>
<dbReference type="EMBL" id="BAAAZU010000031">
    <property type="protein sequence ID" value="GAA3933300.1"/>
    <property type="molecule type" value="Genomic_DNA"/>
</dbReference>
<dbReference type="InterPro" id="IPR001789">
    <property type="entry name" value="Sig_transdc_resp-reg_receiver"/>
</dbReference>
<evidence type="ECO:0000256" key="4">
    <source>
        <dbReference type="ARBA" id="ARBA00022679"/>
    </source>
</evidence>
<accession>A0ABP7N003</accession>
<dbReference type="CDD" id="cd16922">
    <property type="entry name" value="HATPase_EvgS-ArcB-TorS-like"/>
    <property type="match status" value="1"/>
</dbReference>
<keyword evidence="3 6" id="KW-0597">Phosphoprotein</keyword>
<dbReference type="SUPFAM" id="SSF52172">
    <property type="entry name" value="CheY-like"/>
    <property type="match status" value="1"/>
</dbReference>
<dbReference type="Gene3D" id="2.60.40.10">
    <property type="entry name" value="Immunoglobulins"/>
    <property type="match status" value="1"/>
</dbReference>
<dbReference type="PRINTS" id="PR00344">
    <property type="entry name" value="BCTRLSENSOR"/>
</dbReference>
<dbReference type="PANTHER" id="PTHR43047:SF72">
    <property type="entry name" value="OSMOSENSING HISTIDINE PROTEIN KINASE SLN1"/>
    <property type="match status" value="1"/>
</dbReference>
<comment type="caution">
    <text evidence="10">The sequence shown here is derived from an EMBL/GenBank/DDBJ whole genome shotgun (WGS) entry which is preliminary data.</text>
</comment>
<dbReference type="InterPro" id="IPR003661">
    <property type="entry name" value="HisK_dim/P_dom"/>
</dbReference>
<feature type="domain" description="Histidine kinase" evidence="8">
    <location>
        <begin position="821"/>
        <end position="1038"/>
    </location>
</feature>
<dbReference type="InterPro" id="IPR011006">
    <property type="entry name" value="CheY-like_superfamily"/>
</dbReference>
<feature type="chain" id="PRO_5046847397" description="histidine kinase" evidence="7">
    <location>
        <begin position="25"/>
        <end position="1179"/>
    </location>
</feature>
<dbReference type="InterPro" id="IPR005467">
    <property type="entry name" value="His_kinase_dom"/>
</dbReference>
<dbReference type="EC" id="2.7.13.3" evidence="2"/>
<organism evidence="10 11">
    <name type="scientific">Luteimonas lutimaris</name>
    <dbReference type="NCBI Taxonomy" id="698645"/>
    <lineage>
        <taxon>Bacteria</taxon>
        <taxon>Pseudomonadati</taxon>
        <taxon>Pseudomonadota</taxon>
        <taxon>Gammaproteobacteria</taxon>
        <taxon>Lysobacterales</taxon>
        <taxon>Lysobacteraceae</taxon>
        <taxon>Luteimonas</taxon>
    </lineage>
</organism>
<dbReference type="PANTHER" id="PTHR43047">
    <property type="entry name" value="TWO-COMPONENT HISTIDINE PROTEIN KINASE"/>
    <property type="match status" value="1"/>
</dbReference>
<evidence type="ECO:0000256" key="1">
    <source>
        <dbReference type="ARBA" id="ARBA00000085"/>
    </source>
</evidence>
<keyword evidence="7" id="KW-0732">Signal</keyword>
<evidence type="ECO:0000256" key="3">
    <source>
        <dbReference type="ARBA" id="ARBA00022553"/>
    </source>
</evidence>
<keyword evidence="4" id="KW-0808">Transferase</keyword>
<dbReference type="SUPFAM" id="SSF47384">
    <property type="entry name" value="Homodimeric domain of signal transducing histidine kinase"/>
    <property type="match status" value="1"/>
</dbReference>
<dbReference type="InterPro" id="IPR004358">
    <property type="entry name" value="Sig_transdc_His_kin-like_C"/>
</dbReference>
<feature type="modified residue" description="4-aspartylphosphate" evidence="6">
    <location>
        <position position="1107"/>
    </location>
</feature>
<gene>
    <name evidence="10" type="ORF">GCM10022229_28890</name>
</gene>
<evidence type="ECO:0000256" key="5">
    <source>
        <dbReference type="ARBA" id="ARBA00022777"/>
    </source>
</evidence>
<dbReference type="Pfam" id="PF00512">
    <property type="entry name" value="HisKA"/>
    <property type="match status" value="1"/>
</dbReference>
<dbReference type="InterPro" id="IPR036097">
    <property type="entry name" value="HisK_dim/P_sf"/>
</dbReference>
<dbReference type="InterPro" id="IPR011123">
    <property type="entry name" value="Y_Y_Y"/>
</dbReference>
<evidence type="ECO:0000259" key="8">
    <source>
        <dbReference type="PROSITE" id="PS50109"/>
    </source>
</evidence>
<dbReference type="InterPro" id="IPR015943">
    <property type="entry name" value="WD40/YVTN_repeat-like_dom_sf"/>
</dbReference>
<dbReference type="InterPro" id="IPR036890">
    <property type="entry name" value="HATPase_C_sf"/>
</dbReference>
<protein>
    <recommendedName>
        <fullName evidence="2">histidine kinase</fullName>
        <ecNumber evidence="2">2.7.13.3</ecNumber>
    </recommendedName>
</protein>
<dbReference type="Gene3D" id="2.130.10.10">
    <property type="entry name" value="YVTN repeat-like/Quinoprotein amine dehydrogenase"/>
    <property type="match status" value="3"/>
</dbReference>
<keyword evidence="11" id="KW-1185">Reference proteome</keyword>
<feature type="domain" description="Response regulatory" evidence="9">
    <location>
        <begin position="1058"/>
        <end position="1172"/>
    </location>
</feature>
<keyword evidence="10" id="KW-0067">ATP-binding</keyword>
<name>A0ABP7N003_9GAMM</name>
<dbReference type="InterPro" id="IPR013783">
    <property type="entry name" value="Ig-like_fold"/>
</dbReference>
<dbReference type="InterPro" id="IPR011110">
    <property type="entry name" value="Reg_prop"/>
</dbReference>
<dbReference type="SMART" id="SM00388">
    <property type="entry name" value="HisKA"/>
    <property type="match status" value="1"/>
</dbReference>
<dbReference type="Gene3D" id="1.10.287.130">
    <property type="match status" value="1"/>
</dbReference>
<dbReference type="CDD" id="cd00082">
    <property type="entry name" value="HisKA"/>
    <property type="match status" value="1"/>
</dbReference>
<evidence type="ECO:0000259" key="9">
    <source>
        <dbReference type="PROSITE" id="PS50110"/>
    </source>
</evidence>
<feature type="signal peptide" evidence="7">
    <location>
        <begin position="1"/>
        <end position="24"/>
    </location>
</feature>
<sequence>MLRTLIVPLLVLLAALSGGRDAHAAVPETPRFRIIGAAQGLPSTDFFGIARDRDGYIWIATGDGLARYDGLEMRVWRHEPGNPQSLPGNNVQFVHIDERDRVWVATEGGGVSVLGADRLGFRHIRKADHPQMGSDDVFTIASRGDDIWFGNYEGGLHHLAPDGSITRYAHDDADPDSLPSDTVMSLAFGPDGTLWIATWAGMAKFADGRVQRVAMPMEDTPRVYSATLVGDDLWVGTMQGVFVLAADGSWSQPDWAPMFEHPNVLTQIARDDDGAYWLGSQKGLWRVPPGGIPVPVPLGGPGIVKTVTALLRTDDGALWVPVAGAGLGYLRSDWRSIAQFSRAGGVLQGDFYRAIAPAFGGGVWLGGYNGVIEHIDAEGEVTGFGDDVRERLRDVRMFSLVQDQHEHLWIGGNGRLLRLSSGGAIDEWRGNSNADAVLPGYIDLLRVAGDGSVWLSSQGGGLQRRDPQTGAVLQAWPAGSDDGVGNGELEELVFAPGSGEPWIAGASGLSRLDAGSGHFVPVPATAGERVFAFAFDGPDALWLQRLSGLERYERDGEGWKRTASAGADDGLPSVGAAGLRVDSRHRVWMSTTRGLFRWTPSPRLLRSYGVQQGIGSQEFLDRSITLTEEGMLAATTADGGVVLVDTLADEPAPVVPALRLDSLAVRRDGRWQDMPLAPAMSLSPSEHEFTVRARLLSYDDPANNRYWSRLEGFDADWVQQGSVGERSFTGLPAGKYTLRLRAADAAGNAAREQVLRLTVRPQWWNTPWARVAFVLLALLLLWKMAADYRQRLRRRHDWQMAEHQREVAEQASQAKSRFLATLGHEVRTPMTGVLGMSELLLGTDLDARQRGYTESIRNAGDHLMRLVNDALDLARIEAGKLELDTSVFDLHRLVYDVVVLMEPVARKRGLAFHQSLDPGVPRWVRGDAVRLRQIMLNLLGNAIKFTERGHVALGIEPHGDGLRISVADTGPGLNDEQKLRLFRRFEQAEGARTAARYGGSGLGLAICRELADAMGGRIDVDSAPGQGTRFNVDLPLPAAEAIAAARTEARPVASGPLQLLLVEDDPTVADVITGLLRAQGHTVVHAAHGLAALAEAAGTRFDLGLLDLDLPGIDGFALARQLRATGFDRPLLAVTARADPEAEPQATAAGFDAFLRKPVTGEILAEAIHNLVSPDAKPQ</sequence>
<evidence type="ECO:0000256" key="7">
    <source>
        <dbReference type="SAM" id="SignalP"/>
    </source>
</evidence>
<keyword evidence="5" id="KW-0418">Kinase</keyword>
<dbReference type="PROSITE" id="PS50109">
    <property type="entry name" value="HIS_KIN"/>
    <property type="match status" value="1"/>
</dbReference>
<dbReference type="InterPro" id="IPR003594">
    <property type="entry name" value="HATPase_dom"/>
</dbReference>
<dbReference type="SMART" id="SM00448">
    <property type="entry name" value="REC"/>
    <property type="match status" value="1"/>
</dbReference>
<dbReference type="Pfam" id="PF02518">
    <property type="entry name" value="HATPase_c"/>
    <property type="match status" value="1"/>
</dbReference>
<reference evidence="11" key="1">
    <citation type="journal article" date="2019" name="Int. J. Syst. Evol. Microbiol.">
        <title>The Global Catalogue of Microorganisms (GCM) 10K type strain sequencing project: providing services to taxonomists for standard genome sequencing and annotation.</title>
        <authorList>
            <consortium name="The Broad Institute Genomics Platform"/>
            <consortium name="The Broad Institute Genome Sequencing Center for Infectious Disease"/>
            <person name="Wu L."/>
            <person name="Ma J."/>
        </authorList>
    </citation>
    <scope>NUCLEOTIDE SEQUENCE [LARGE SCALE GENOMIC DNA]</scope>
    <source>
        <strain evidence="11">JCM 16916</strain>
    </source>
</reference>
<dbReference type="Pfam" id="PF00072">
    <property type="entry name" value="Response_reg"/>
    <property type="match status" value="1"/>
</dbReference>
<dbReference type="GO" id="GO:0005524">
    <property type="term" value="F:ATP binding"/>
    <property type="evidence" value="ECO:0007669"/>
    <property type="project" value="UniProtKB-KW"/>
</dbReference>
<comment type="catalytic activity">
    <reaction evidence="1">
        <text>ATP + protein L-histidine = ADP + protein N-phospho-L-histidine.</text>
        <dbReference type="EC" id="2.7.13.3"/>
    </reaction>
</comment>
<proteinExistence type="predicted"/>
<keyword evidence="10" id="KW-0547">Nucleotide-binding</keyword>
<dbReference type="Gene3D" id="3.30.565.10">
    <property type="entry name" value="Histidine kinase-like ATPase, C-terminal domain"/>
    <property type="match status" value="1"/>
</dbReference>
<dbReference type="PROSITE" id="PS50110">
    <property type="entry name" value="RESPONSE_REGULATORY"/>
    <property type="match status" value="1"/>
</dbReference>
<evidence type="ECO:0000313" key="10">
    <source>
        <dbReference type="EMBL" id="GAA3933300.1"/>
    </source>
</evidence>
<evidence type="ECO:0000256" key="2">
    <source>
        <dbReference type="ARBA" id="ARBA00012438"/>
    </source>
</evidence>
<dbReference type="RefSeq" id="WP_344760733.1">
    <property type="nucleotide sequence ID" value="NZ_BAAAZU010000031.1"/>
</dbReference>
<evidence type="ECO:0000313" key="11">
    <source>
        <dbReference type="Proteomes" id="UP001501727"/>
    </source>
</evidence>
<dbReference type="SMART" id="SM00387">
    <property type="entry name" value="HATPase_c"/>
    <property type="match status" value="1"/>
</dbReference>
<dbReference type="Pfam" id="PF07495">
    <property type="entry name" value="Y_Y_Y"/>
    <property type="match status" value="1"/>
</dbReference>
<dbReference type="Pfam" id="PF07494">
    <property type="entry name" value="Reg_prop"/>
    <property type="match status" value="2"/>
</dbReference>